<evidence type="ECO:0000313" key="4">
    <source>
        <dbReference type="Proteomes" id="UP001151532"/>
    </source>
</evidence>
<reference evidence="3" key="1">
    <citation type="submission" date="2022-11" db="EMBL/GenBank/DDBJ databases">
        <authorList>
            <person name="Hyden B.L."/>
            <person name="Feng K."/>
            <person name="Yates T."/>
            <person name="Jawdy S."/>
            <person name="Smart L.B."/>
            <person name="Muchero W."/>
        </authorList>
    </citation>
    <scope>NUCLEOTIDE SEQUENCE</scope>
    <source>
        <tissue evidence="3">Shoot tip</tissue>
    </source>
</reference>
<dbReference type="Gene3D" id="1.25.40.10">
    <property type="entry name" value="Tetratricopeptide repeat domain"/>
    <property type="match status" value="1"/>
</dbReference>
<dbReference type="NCBIfam" id="TIGR00756">
    <property type="entry name" value="PPR"/>
    <property type="match status" value="1"/>
</dbReference>
<evidence type="ECO:0000256" key="2">
    <source>
        <dbReference type="PROSITE-ProRule" id="PRU00708"/>
    </source>
</evidence>
<evidence type="ECO:0000313" key="3">
    <source>
        <dbReference type="EMBL" id="KAJ6731389.1"/>
    </source>
</evidence>
<comment type="caution">
    <text evidence="3">The sequence shown here is derived from an EMBL/GenBank/DDBJ whole genome shotgun (WGS) entry which is preliminary data.</text>
</comment>
<feature type="repeat" description="PPR" evidence="2">
    <location>
        <begin position="45"/>
        <end position="79"/>
    </location>
</feature>
<sequence length="132" mass="14964">MLKCSGQAFSSTPSPPAKLWPSALSKTPESLQYARLVFSQISNPTSYTCNSIIRGCADKNLHQESLLFYQEMMVQGLIPDRYTFPSLFKSCRNSSEGKTDTFSLYEVRFRFGCICPKHPDEYVFELRLLGVS</sequence>
<dbReference type="InterPro" id="IPR002885">
    <property type="entry name" value="PPR_rpt"/>
</dbReference>
<dbReference type="OrthoDB" id="185373at2759"/>
<keyword evidence="4" id="KW-1185">Reference proteome</keyword>
<dbReference type="EMBL" id="JAPFFK010000012">
    <property type="protein sequence ID" value="KAJ6731389.1"/>
    <property type="molecule type" value="Genomic_DNA"/>
</dbReference>
<protein>
    <recommendedName>
        <fullName evidence="5">Pentatricopeptide repeat-containing protein</fullName>
    </recommendedName>
</protein>
<evidence type="ECO:0008006" key="5">
    <source>
        <dbReference type="Google" id="ProtNLM"/>
    </source>
</evidence>
<reference evidence="3" key="2">
    <citation type="journal article" date="2023" name="Int. J. Mol. Sci.">
        <title>De Novo Assembly and Annotation of 11 Diverse Shrub Willow (Salix) Genomes Reveals Novel Gene Organization in Sex-Linked Regions.</title>
        <authorList>
            <person name="Hyden B."/>
            <person name="Feng K."/>
            <person name="Yates T.B."/>
            <person name="Jawdy S."/>
            <person name="Cereghino C."/>
            <person name="Smart L.B."/>
            <person name="Muchero W."/>
        </authorList>
    </citation>
    <scope>NUCLEOTIDE SEQUENCE</scope>
    <source>
        <tissue evidence="3">Shoot tip</tissue>
    </source>
</reference>
<organism evidence="3 4">
    <name type="scientific">Salix purpurea</name>
    <name type="common">Purple osier willow</name>
    <dbReference type="NCBI Taxonomy" id="77065"/>
    <lineage>
        <taxon>Eukaryota</taxon>
        <taxon>Viridiplantae</taxon>
        <taxon>Streptophyta</taxon>
        <taxon>Embryophyta</taxon>
        <taxon>Tracheophyta</taxon>
        <taxon>Spermatophyta</taxon>
        <taxon>Magnoliopsida</taxon>
        <taxon>eudicotyledons</taxon>
        <taxon>Gunneridae</taxon>
        <taxon>Pentapetalae</taxon>
        <taxon>rosids</taxon>
        <taxon>fabids</taxon>
        <taxon>Malpighiales</taxon>
        <taxon>Salicaceae</taxon>
        <taxon>Saliceae</taxon>
        <taxon>Salix</taxon>
    </lineage>
</organism>
<keyword evidence="1" id="KW-0677">Repeat</keyword>
<dbReference type="Pfam" id="PF13041">
    <property type="entry name" value="PPR_2"/>
    <property type="match status" value="1"/>
</dbReference>
<dbReference type="InterPro" id="IPR011990">
    <property type="entry name" value="TPR-like_helical_dom_sf"/>
</dbReference>
<gene>
    <name evidence="3" type="ORF">OIU79_002667</name>
</gene>
<accession>A0A9Q0UJQ7</accession>
<evidence type="ECO:0000256" key="1">
    <source>
        <dbReference type="ARBA" id="ARBA00022737"/>
    </source>
</evidence>
<name>A0A9Q0UJQ7_SALPP</name>
<dbReference type="PROSITE" id="PS51375">
    <property type="entry name" value="PPR"/>
    <property type="match status" value="1"/>
</dbReference>
<proteinExistence type="predicted"/>
<dbReference type="AlphaFoldDB" id="A0A9Q0UJQ7"/>
<dbReference type="Proteomes" id="UP001151532">
    <property type="component" value="Chromosome 18"/>
</dbReference>